<comment type="subcellular location">
    <subcellularLocation>
        <location evidence="1">Cell membrane</location>
        <topology evidence="1">Multi-pass membrane protein</topology>
    </subcellularLocation>
</comment>
<feature type="domain" description="Ionotropic glutamate receptor C-terminal" evidence="17">
    <location>
        <begin position="1"/>
        <end position="354"/>
    </location>
</feature>
<dbReference type="Proteomes" id="UP001374579">
    <property type="component" value="Unassembled WGS sequence"/>
</dbReference>
<dbReference type="PANTHER" id="PTHR18966">
    <property type="entry name" value="IONOTROPIC GLUTAMATE RECEPTOR"/>
    <property type="match status" value="1"/>
</dbReference>
<feature type="site" description="Interaction with the cone snail toxin Con-ikot-ikot" evidence="13">
    <location>
        <position position="248"/>
    </location>
</feature>
<feature type="transmembrane region" description="Helical" evidence="16">
    <location>
        <begin position="388"/>
        <end position="413"/>
    </location>
</feature>
<proteinExistence type="predicted"/>
<dbReference type="InterPro" id="IPR019594">
    <property type="entry name" value="Glu/Gly-bd"/>
</dbReference>
<evidence type="ECO:0000313" key="19">
    <source>
        <dbReference type="EMBL" id="KAK7102249.1"/>
    </source>
</evidence>
<evidence type="ECO:0000256" key="7">
    <source>
        <dbReference type="ARBA" id="ARBA00023136"/>
    </source>
</evidence>
<keyword evidence="7 16" id="KW-0472">Membrane</keyword>
<feature type="disulfide bond" evidence="14">
    <location>
        <begin position="303"/>
        <end position="358"/>
    </location>
</feature>
<keyword evidence="9" id="KW-0325">Glycoprotein</keyword>
<feature type="binding site" evidence="12">
    <location>
        <position position="69"/>
    </location>
    <ligand>
        <name>L-glutamate</name>
        <dbReference type="ChEBI" id="CHEBI:29985"/>
    </ligand>
</feature>
<comment type="caution">
    <text evidence="19">The sequence shown here is derived from an EMBL/GenBank/DDBJ whole genome shotgun (WGS) entry which is preliminary data.</text>
</comment>
<protein>
    <submittedName>
        <fullName evidence="19">Uncharacterized protein</fullName>
    </submittedName>
</protein>
<keyword evidence="5 16" id="KW-1133">Transmembrane helix</keyword>
<dbReference type="Gene3D" id="3.40.190.10">
    <property type="entry name" value="Periplasmic binding protein-like II"/>
    <property type="match status" value="1"/>
</dbReference>
<evidence type="ECO:0000256" key="9">
    <source>
        <dbReference type="ARBA" id="ARBA00023180"/>
    </source>
</evidence>
<feature type="binding site" evidence="12">
    <location>
        <position position="243"/>
    </location>
    <ligand>
        <name>L-glutamate</name>
        <dbReference type="ChEBI" id="CHEBI:29985"/>
    </ligand>
</feature>
<dbReference type="Gene3D" id="1.10.287.70">
    <property type="match status" value="1"/>
</dbReference>
<feature type="binding site" evidence="12">
    <location>
        <position position="74"/>
    </location>
    <ligand>
        <name>L-glutamate</name>
        <dbReference type="ChEBI" id="CHEBI:29985"/>
    </ligand>
</feature>
<keyword evidence="3" id="KW-1003">Cell membrane</keyword>
<evidence type="ECO:0000256" key="8">
    <source>
        <dbReference type="ARBA" id="ARBA00023170"/>
    </source>
</evidence>
<evidence type="ECO:0000256" key="2">
    <source>
        <dbReference type="ARBA" id="ARBA00022448"/>
    </source>
</evidence>
<feature type="domain" description="Ionotropic glutamate receptor L-glutamate and glycine-binding" evidence="18">
    <location>
        <begin position="1"/>
        <end position="58"/>
    </location>
</feature>
<dbReference type="InterPro" id="IPR015683">
    <property type="entry name" value="Ionotropic_Glu_rcpt"/>
</dbReference>
<dbReference type="Pfam" id="PF10613">
    <property type="entry name" value="Lig_chan-Glu_bd"/>
    <property type="match status" value="1"/>
</dbReference>
<dbReference type="FunFam" id="3.40.190.10:FF:000024">
    <property type="entry name" value="Glutamate receptor, ionotropic, delta 1"/>
    <property type="match status" value="1"/>
</dbReference>
<dbReference type="SMART" id="SM00079">
    <property type="entry name" value="PBPe"/>
    <property type="match status" value="1"/>
</dbReference>
<evidence type="ECO:0000256" key="6">
    <source>
        <dbReference type="ARBA" id="ARBA00023065"/>
    </source>
</evidence>
<dbReference type="Pfam" id="PF00060">
    <property type="entry name" value="Lig_chan"/>
    <property type="match status" value="1"/>
</dbReference>
<dbReference type="InterPro" id="IPR001508">
    <property type="entry name" value="Iono_Glu_rcpt_met"/>
</dbReference>
<feature type="region of interest" description="Disordered" evidence="15">
    <location>
        <begin position="435"/>
        <end position="476"/>
    </location>
</feature>
<evidence type="ECO:0000256" key="4">
    <source>
        <dbReference type="ARBA" id="ARBA00022692"/>
    </source>
</evidence>
<feature type="transmembrane region" description="Helical" evidence="16">
    <location>
        <begin position="114"/>
        <end position="135"/>
    </location>
</feature>
<evidence type="ECO:0000256" key="5">
    <source>
        <dbReference type="ARBA" id="ARBA00022989"/>
    </source>
</evidence>
<evidence type="ECO:0000256" key="12">
    <source>
        <dbReference type="PIRSR" id="PIRSR601508-1"/>
    </source>
</evidence>
<dbReference type="AlphaFoldDB" id="A0AAN9BCS2"/>
<keyword evidence="14" id="KW-1015">Disulfide bond</keyword>
<feature type="binding site" evidence="12">
    <location>
        <position position="291"/>
    </location>
    <ligand>
        <name>L-glutamate</name>
        <dbReference type="ChEBI" id="CHEBI:29985"/>
    </ligand>
</feature>
<dbReference type="SMART" id="SM00918">
    <property type="entry name" value="Lig_chan-Glu_bd"/>
    <property type="match status" value="1"/>
</dbReference>
<gene>
    <name evidence="19" type="ORF">V1264_020494</name>
</gene>
<dbReference type="GO" id="GO:0005886">
    <property type="term" value="C:plasma membrane"/>
    <property type="evidence" value="ECO:0007669"/>
    <property type="project" value="UniProtKB-SubCell"/>
</dbReference>
<evidence type="ECO:0000256" key="16">
    <source>
        <dbReference type="SAM" id="Phobius"/>
    </source>
</evidence>
<keyword evidence="10" id="KW-1071">Ligand-gated ion channel</keyword>
<feature type="transmembrane region" description="Helical" evidence="16">
    <location>
        <begin position="186"/>
        <end position="211"/>
    </location>
</feature>
<evidence type="ECO:0000256" key="15">
    <source>
        <dbReference type="SAM" id="MobiDB-lite"/>
    </source>
</evidence>
<evidence type="ECO:0000256" key="14">
    <source>
        <dbReference type="PIRSR" id="PIRSR601508-3"/>
    </source>
</evidence>
<keyword evidence="11" id="KW-0407">Ion channel</keyword>
<evidence type="ECO:0000313" key="20">
    <source>
        <dbReference type="Proteomes" id="UP001374579"/>
    </source>
</evidence>
<keyword evidence="2" id="KW-0813">Transport</keyword>
<dbReference type="PRINTS" id="PR00177">
    <property type="entry name" value="NMDARECEPTOR"/>
</dbReference>
<evidence type="ECO:0000256" key="10">
    <source>
        <dbReference type="ARBA" id="ARBA00023286"/>
    </source>
</evidence>
<evidence type="ECO:0000259" key="18">
    <source>
        <dbReference type="SMART" id="SM00918"/>
    </source>
</evidence>
<evidence type="ECO:0000259" key="17">
    <source>
        <dbReference type="SMART" id="SM00079"/>
    </source>
</evidence>
<dbReference type="InterPro" id="IPR001320">
    <property type="entry name" value="Iontro_rcpt_C"/>
</dbReference>
<evidence type="ECO:0000256" key="11">
    <source>
        <dbReference type="ARBA" id="ARBA00023303"/>
    </source>
</evidence>
<feature type="site" description="Interaction with the cone snail toxin Con-ikot-ikot" evidence="13">
    <location>
        <position position="337"/>
    </location>
</feature>
<dbReference type="SUPFAM" id="SSF53850">
    <property type="entry name" value="Periplasmic binding protein-like II"/>
    <property type="match status" value="1"/>
</dbReference>
<evidence type="ECO:0000256" key="3">
    <source>
        <dbReference type="ARBA" id="ARBA00022475"/>
    </source>
</evidence>
<keyword evidence="20" id="KW-1185">Reference proteome</keyword>
<name>A0AAN9BCS2_9CAEN</name>
<organism evidence="19 20">
    <name type="scientific">Littorina saxatilis</name>
    <dbReference type="NCBI Taxonomy" id="31220"/>
    <lineage>
        <taxon>Eukaryota</taxon>
        <taxon>Metazoa</taxon>
        <taxon>Spiralia</taxon>
        <taxon>Lophotrochozoa</taxon>
        <taxon>Mollusca</taxon>
        <taxon>Gastropoda</taxon>
        <taxon>Caenogastropoda</taxon>
        <taxon>Littorinimorpha</taxon>
        <taxon>Littorinoidea</taxon>
        <taxon>Littorinidae</taxon>
        <taxon>Littorina</taxon>
    </lineage>
</organism>
<keyword evidence="6" id="KW-0406">Ion transport</keyword>
<reference evidence="19 20" key="1">
    <citation type="submission" date="2024-02" db="EMBL/GenBank/DDBJ databases">
        <title>Chromosome-scale genome assembly of the rough periwinkle Littorina saxatilis.</title>
        <authorList>
            <person name="De Jode A."/>
            <person name="Faria R."/>
            <person name="Formenti G."/>
            <person name="Sims Y."/>
            <person name="Smith T.P."/>
            <person name="Tracey A."/>
            <person name="Wood J.M.D."/>
            <person name="Zagrodzka Z.B."/>
            <person name="Johannesson K."/>
            <person name="Butlin R.K."/>
            <person name="Leder E.H."/>
        </authorList>
    </citation>
    <scope>NUCLEOTIDE SEQUENCE [LARGE SCALE GENOMIC DNA]</scope>
    <source>
        <strain evidence="19">Snail1</strain>
        <tissue evidence="19">Muscle</tissue>
    </source>
</reference>
<sequence>MRELDPKGGARYVGYIKDLMDMLADQVGFKYNFKIADDGQYGQQTPNGWTGMIGEVLNKQADIAAGALTITGTREEVVDFTKPIMSTAVNLLVKKPQHMDMGLGYLVRPFSTDFWILLLVAIIIVGFLFFLIGRFSPYEWIKVTDEKDLRGAKNAFSLRNSYLFVLSSVTWQGFREPPRSISGRFLAAFWWIFVLFTLIAYTANLTAFLLARPEQMPLMPFKTYDDLVENNDIAVGAMAFGSTQNSLRKSRDTTLQSLWNKMSQQNSWVSSNIEGLQRVKKSDGHFVMFVESTTAEYLARKNCDVMLYGDNLFPRAYGLATQKGSAIGSLINKAILKLRENGELDMLHQRWWRFSGECSDIDGRKFSQKGDSLSSLPIYPVTLRDMAVAILLLFLGIIVAVVFLIVELIYHYVSTGGKIERPKMLDKKIFKAPKFTKKSKQAKAAKGDEEAGTSEPLTDEALEAGTSGGLEEVKET</sequence>
<feature type="binding site" evidence="12">
    <location>
        <position position="242"/>
    </location>
    <ligand>
        <name>L-glutamate</name>
        <dbReference type="ChEBI" id="CHEBI:29985"/>
    </ligand>
</feature>
<dbReference type="EMBL" id="JBAMIC010000010">
    <property type="protein sequence ID" value="KAK7102249.1"/>
    <property type="molecule type" value="Genomic_DNA"/>
</dbReference>
<accession>A0AAN9BCS2</accession>
<dbReference type="GO" id="GO:0015276">
    <property type="term" value="F:ligand-gated monoatomic ion channel activity"/>
    <property type="evidence" value="ECO:0007669"/>
    <property type="project" value="InterPro"/>
</dbReference>
<keyword evidence="8" id="KW-0675">Receptor</keyword>
<dbReference type="GO" id="GO:0038023">
    <property type="term" value="F:signaling receptor activity"/>
    <property type="evidence" value="ECO:0007669"/>
    <property type="project" value="InterPro"/>
</dbReference>
<evidence type="ECO:0000256" key="1">
    <source>
        <dbReference type="ARBA" id="ARBA00004651"/>
    </source>
</evidence>
<keyword evidence="4 16" id="KW-0812">Transmembrane</keyword>
<evidence type="ECO:0000256" key="13">
    <source>
        <dbReference type="PIRSR" id="PIRSR601508-2"/>
    </source>
</evidence>